<dbReference type="GeneID" id="63831656"/>
<evidence type="ECO:0000313" key="4">
    <source>
        <dbReference type="Proteomes" id="UP000076871"/>
    </source>
</evidence>
<dbReference type="GO" id="GO:0005829">
    <property type="term" value="C:cytosol"/>
    <property type="evidence" value="ECO:0007669"/>
    <property type="project" value="TreeGrafter"/>
</dbReference>
<dbReference type="OrthoDB" id="2224430at2759"/>
<dbReference type="GO" id="GO:0003994">
    <property type="term" value="F:aconitate hydratase activity"/>
    <property type="evidence" value="ECO:0007669"/>
    <property type="project" value="TreeGrafter"/>
</dbReference>
<dbReference type="STRING" id="1314785.A0A165CP75"/>
<name>A0A165CP75_9APHY</name>
<dbReference type="GO" id="GO:0005739">
    <property type="term" value="C:mitochondrion"/>
    <property type="evidence" value="ECO:0007669"/>
    <property type="project" value="TreeGrafter"/>
</dbReference>
<reference evidence="3 4" key="1">
    <citation type="journal article" date="2016" name="Mol. Biol. Evol.">
        <title>Comparative Genomics of Early-Diverging Mushroom-Forming Fungi Provides Insights into the Origins of Lignocellulose Decay Capabilities.</title>
        <authorList>
            <person name="Nagy L.G."/>
            <person name="Riley R."/>
            <person name="Tritt A."/>
            <person name="Adam C."/>
            <person name="Daum C."/>
            <person name="Floudas D."/>
            <person name="Sun H."/>
            <person name="Yadav J.S."/>
            <person name="Pangilinan J."/>
            <person name="Larsson K.H."/>
            <person name="Matsuura K."/>
            <person name="Barry K."/>
            <person name="Labutti K."/>
            <person name="Kuo R."/>
            <person name="Ohm R.A."/>
            <person name="Bhattacharya S.S."/>
            <person name="Shirouzu T."/>
            <person name="Yoshinaga Y."/>
            <person name="Martin F.M."/>
            <person name="Grigoriev I.V."/>
            <person name="Hibbett D.S."/>
        </authorList>
    </citation>
    <scope>NUCLEOTIDE SEQUENCE [LARGE SCALE GENOMIC DNA]</scope>
    <source>
        <strain evidence="3 4">93-53</strain>
    </source>
</reference>
<evidence type="ECO:0000256" key="1">
    <source>
        <dbReference type="ARBA" id="ARBA00015940"/>
    </source>
</evidence>
<feature type="domain" description="Aconitase A/isopropylmalate dehydratase small subunit swivel" evidence="2">
    <location>
        <begin position="8"/>
        <end position="51"/>
    </location>
</feature>
<dbReference type="PANTHER" id="PTHR43160">
    <property type="entry name" value="ACONITATE HYDRATASE B"/>
    <property type="match status" value="1"/>
</dbReference>
<dbReference type="InterPro" id="IPR000573">
    <property type="entry name" value="AconitaseA/IPMdHydase_ssu_swvl"/>
</dbReference>
<dbReference type="Pfam" id="PF00694">
    <property type="entry name" value="Aconitase_C"/>
    <property type="match status" value="1"/>
</dbReference>
<dbReference type="SUPFAM" id="SSF52016">
    <property type="entry name" value="LeuD/IlvD-like"/>
    <property type="match status" value="1"/>
</dbReference>
<dbReference type="AlphaFoldDB" id="A0A165CP75"/>
<dbReference type="GO" id="GO:0051539">
    <property type="term" value="F:4 iron, 4 sulfur cluster binding"/>
    <property type="evidence" value="ECO:0007669"/>
    <property type="project" value="TreeGrafter"/>
</dbReference>
<evidence type="ECO:0000259" key="2">
    <source>
        <dbReference type="Pfam" id="PF00694"/>
    </source>
</evidence>
<sequence length="134" mass="15263">MAVSRRREGSSREHTTLEPRFLYDLVIIMRSFARIHEAKLKKHGMFALTFTSPADYDAVRPDDRVSILGLQEFQPGKNLPLALKHMDGSKDEISLAHSFNESQIEWLKAGFTLNLVCPFVSFRGPVDRLLTAFL</sequence>
<dbReference type="RefSeq" id="XP_040760905.1">
    <property type="nucleotide sequence ID" value="XM_040914629.1"/>
</dbReference>
<evidence type="ECO:0000313" key="3">
    <source>
        <dbReference type="EMBL" id="KZT03165.1"/>
    </source>
</evidence>
<dbReference type="PANTHER" id="PTHR43160:SF3">
    <property type="entry name" value="ACONITATE HYDRATASE, MITOCHONDRIAL"/>
    <property type="match status" value="1"/>
</dbReference>
<dbReference type="GO" id="GO:0006099">
    <property type="term" value="P:tricarboxylic acid cycle"/>
    <property type="evidence" value="ECO:0007669"/>
    <property type="project" value="TreeGrafter"/>
</dbReference>
<keyword evidence="4" id="KW-1185">Reference proteome</keyword>
<dbReference type="EMBL" id="KV427646">
    <property type="protein sequence ID" value="KZT03165.1"/>
    <property type="molecule type" value="Genomic_DNA"/>
</dbReference>
<accession>A0A165CP75</accession>
<protein>
    <recommendedName>
        <fullName evidence="1">Aconitate hydratase, mitochondrial</fullName>
    </recommendedName>
</protein>
<dbReference type="InterPro" id="IPR015928">
    <property type="entry name" value="Aconitase/3IPM_dehydase_swvl"/>
</dbReference>
<dbReference type="InterPro" id="IPR050926">
    <property type="entry name" value="Aconitase/IPM_isomerase"/>
</dbReference>
<organism evidence="3 4">
    <name type="scientific">Laetiporus sulphureus 93-53</name>
    <dbReference type="NCBI Taxonomy" id="1314785"/>
    <lineage>
        <taxon>Eukaryota</taxon>
        <taxon>Fungi</taxon>
        <taxon>Dikarya</taxon>
        <taxon>Basidiomycota</taxon>
        <taxon>Agaricomycotina</taxon>
        <taxon>Agaricomycetes</taxon>
        <taxon>Polyporales</taxon>
        <taxon>Laetiporus</taxon>
    </lineage>
</organism>
<dbReference type="InParanoid" id="A0A165CP75"/>
<dbReference type="Proteomes" id="UP000076871">
    <property type="component" value="Unassembled WGS sequence"/>
</dbReference>
<dbReference type="Gene3D" id="3.20.19.10">
    <property type="entry name" value="Aconitase, domain 4"/>
    <property type="match status" value="1"/>
</dbReference>
<proteinExistence type="predicted"/>
<gene>
    <name evidence="3" type="ORF">LAESUDRAFT_814818</name>
</gene>